<name>A0A7S2VD21_9STRA</name>
<dbReference type="Gene3D" id="2.30.42.10">
    <property type="match status" value="1"/>
</dbReference>
<proteinExistence type="predicted"/>
<protein>
    <recommendedName>
        <fullName evidence="2">PDZ domain-containing protein</fullName>
    </recommendedName>
</protein>
<dbReference type="SUPFAM" id="SSF50156">
    <property type="entry name" value="PDZ domain-like"/>
    <property type="match status" value="1"/>
</dbReference>
<sequence>MMSPTSTSNTINHGNPNIDVTLLRGLEPAMTVEEQEQLTAMLTSGDPNELARAAQIFHGIGTLLKEQGVVHVNQRSPEQQTQIRDSFQLTYRPKERLGFNNREERVAHEKKENERDQKSRAAALPLPVRMPRYEAIEAFDPDEGRQVEKKKLLGVVPTSLPGTGPTRTLKPSLNFVDDSWDGTLEAAFTKLTVQNQKPENKGQVVAKVISPLLLRRDSSGTMVQVQHEFKSSPGFDEIVSVAPEGYQTKLIHNATGSTPSDVTDSGVLLGEPRVLIARTHYDAAKLGLQRGDVVTHVNGQEFIGNTQDLHLLLKALNADSEVSRFELVVNAEPCVAQALKLRALASEL</sequence>
<gene>
    <name evidence="1" type="ORF">APAL1065_LOCUS3738</name>
</gene>
<dbReference type="AlphaFoldDB" id="A0A7S2VD21"/>
<dbReference type="InterPro" id="IPR036034">
    <property type="entry name" value="PDZ_sf"/>
</dbReference>
<dbReference type="EMBL" id="HBHT01005654">
    <property type="protein sequence ID" value="CAD9947453.1"/>
    <property type="molecule type" value="Transcribed_RNA"/>
</dbReference>
<reference evidence="1" key="1">
    <citation type="submission" date="2021-01" db="EMBL/GenBank/DDBJ databases">
        <authorList>
            <person name="Corre E."/>
            <person name="Pelletier E."/>
            <person name="Niang G."/>
            <person name="Scheremetjew M."/>
            <person name="Finn R."/>
            <person name="Kale V."/>
            <person name="Holt S."/>
            <person name="Cochrane G."/>
            <person name="Meng A."/>
            <person name="Brown T."/>
            <person name="Cohen L."/>
        </authorList>
    </citation>
    <scope>NUCLEOTIDE SEQUENCE</scope>
    <source>
        <strain evidence="1">CCMP125</strain>
    </source>
</reference>
<accession>A0A7S2VD21</accession>
<evidence type="ECO:0008006" key="2">
    <source>
        <dbReference type="Google" id="ProtNLM"/>
    </source>
</evidence>
<organism evidence="1">
    <name type="scientific">Entomoneis paludosa</name>
    <dbReference type="NCBI Taxonomy" id="265537"/>
    <lineage>
        <taxon>Eukaryota</taxon>
        <taxon>Sar</taxon>
        <taxon>Stramenopiles</taxon>
        <taxon>Ochrophyta</taxon>
        <taxon>Bacillariophyta</taxon>
        <taxon>Bacillariophyceae</taxon>
        <taxon>Bacillariophycidae</taxon>
        <taxon>Entomoneidaceae</taxon>
        <taxon>Entomoneis</taxon>
    </lineage>
</organism>
<evidence type="ECO:0000313" key="1">
    <source>
        <dbReference type="EMBL" id="CAD9947453.1"/>
    </source>
</evidence>